<dbReference type="InterPro" id="IPR011707">
    <property type="entry name" value="Cu-oxidase-like_N"/>
</dbReference>
<evidence type="ECO:0000259" key="1">
    <source>
        <dbReference type="Pfam" id="PF07732"/>
    </source>
</evidence>
<organism evidence="2 3">
    <name type="scientific">Mycovorax composti</name>
    <dbReference type="NCBI Taxonomy" id="2962693"/>
    <lineage>
        <taxon>Bacteria</taxon>
        <taxon>Pseudomonadati</taxon>
        <taxon>Bacteroidota</taxon>
        <taxon>Chitinophagia</taxon>
        <taxon>Chitinophagales</taxon>
        <taxon>Chitinophagaceae</taxon>
        <taxon>Mycovorax</taxon>
    </lineage>
</organism>
<dbReference type="Gene3D" id="2.60.40.420">
    <property type="entry name" value="Cupredoxins - blue copper proteins"/>
    <property type="match status" value="1"/>
</dbReference>
<gene>
    <name evidence="2" type="ORF">PIECOFPK_01888</name>
</gene>
<keyword evidence="3" id="KW-1185">Reference proteome</keyword>
<accession>A0ABZ2EL58</accession>
<dbReference type="Pfam" id="PF07732">
    <property type="entry name" value="Cu-oxidase_3"/>
    <property type="match status" value="1"/>
</dbReference>
<protein>
    <recommendedName>
        <fullName evidence="1">Plastocyanin-like domain-containing protein</fullName>
    </recommendedName>
</protein>
<dbReference type="InterPro" id="IPR008972">
    <property type="entry name" value="Cupredoxin"/>
</dbReference>
<reference evidence="3" key="1">
    <citation type="submission" date="2024-01" db="EMBL/GenBank/DDBJ databases">
        <title>Mycovorax composti gen. nov. sp. nov., a member of the family Chitinophagaceae isolated from button mushroom compost.</title>
        <authorList>
            <person name="Thai M."/>
            <person name="Bell T.L."/>
            <person name="Kertesz M.A."/>
        </authorList>
    </citation>
    <scope>NUCLEOTIDE SEQUENCE [LARGE SCALE GENOMIC DNA]</scope>
    <source>
        <strain evidence="3">C216</strain>
    </source>
</reference>
<dbReference type="EMBL" id="CP144143">
    <property type="protein sequence ID" value="WWC84155.1"/>
    <property type="molecule type" value="Genomic_DNA"/>
</dbReference>
<name>A0ABZ2EL58_9BACT</name>
<dbReference type="SUPFAM" id="SSF49503">
    <property type="entry name" value="Cupredoxins"/>
    <property type="match status" value="1"/>
</dbReference>
<evidence type="ECO:0000313" key="2">
    <source>
        <dbReference type="EMBL" id="WWC84155.1"/>
    </source>
</evidence>
<sequence length="89" mass="10017">MDIQNIFSKKLLPITLMLLATTSLFAQKVVRYDLYVKDTLVNYAGKEKRAIAVNGQIPMPTLTFTEGDTAEIVVHNQLKESTSLHWHGV</sequence>
<feature type="domain" description="Plastocyanin-like" evidence="1">
    <location>
        <begin position="37"/>
        <end position="89"/>
    </location>
</feature>
<dbReference type="Proteomes" id="UP001321305">
    <property type="component" value="Chromosome"/>
</dbReference>
<proteinExistence type="predicted"/>
<evidence type="ECO:0000313" key="3">
    <source>
        <dbReference type="Proteomes" id="UP001321305"/>
    </source>
</evidence>